<evidence type="ECO:0000259" key="2">
    <source>
        <dbReference type="Pfam" id="PF00144"/>
    </source>
</evidence>
<dbReference type="Gene3D" id="3.40.710.10">
    <property type="entry name" value="DD-peptidase/beta-lactamase superfamily"/>
    <property type="match status" value="1"/>
</dbReference>
<keyword evidence="4" id="KW-1185">Reference proteome</keyword>
<feature type="domain" description="Beta-lactamase-related" evidence="2">
    <location>
        <begin position="106"/>
        <end position="446"/>
    </location>
</feature>
<gene>
    <name evidence="3" type="ORF">I603_0231</name>
</gene>
<accession>A0A1A7BLR0</accession>
<dbReference type="PROSITE" id="PS51318">
    <property type="entry name" value="TAT"/>
    <property type="match status" value="1"/>
</dbReference>
<evidence type="ECO:0000313" key="3">
    <source>
        <dbReference type="EMBL" id="OBV12100.1"/>
    </source>
</evidence>
<dbReference type="InterPro" id="IPR006311">
    <property type="entry name" value="TAT_signal"/>
</dbReference>
<reference evidence="3 4" key="1">
    <citation type="submission" date="2016-06" db="EMBL/GenBank/DDBJ databases">
        <title>Genome sequence of Porphyrobacter dokdonensis DSW-74.</title>
        <authorList>
            <person name="Kim J.F."/>
            <person name="Song J.Y."/>
        </authorList>
    </citation>
    <scope>NUCLEOTIDE SEQUENCE [LARGE SCALE GENOMIC DNA]</scope>
    <source>
        <strain evidence="3 4">DSW-74</strain>
    </source>
</reference>
<dbReference type="EMBL" id="LZYB01000001">
    <property type="protein sequence ID" value="OBV12100.1"/>
    <property type="molecule type" value="Genomic_DNA"/>
</dbReference>
<protein>
    <submittedName>
        <fullName evidence="3">Beta-lactamase</fullName>
    </submittedName>
</protein>
<proteinExistence type="predicted"/>
<dbReference type="InterPro" id="IPR050789">
    <property type="entry name" value="Diverse_Enzym_Activities"/>
</dbReference>
<organism evidence="3 4">
    <name type="scientific">Erythrobacter dokdonensis DSW-74</name>
    <dbReference type="NCBI Taxonomy" id="1300349"/>
    <lineage>
        <taxon>Bacteria</taxon>
        <taxon>Pseudomonadati</taxon>
        <taxon>Pseudomonadota</taxon>
        <taxon>Alphaproteobacteria</taxon>
        <taxon>Sphingomonadales</taxon>
        <taxon>Erythrobacteraceae</taxon>
        <taxon>Erythrobacter/Porphyrobacter group</taxon>
        <taxon>Erythrobacter</taxon>
    </lineage>
</organism>
<evidence type="ECO:0000256" key="1">
    <source>
        <dbReference type="SAM" id="MobiDB-lite"/>
    </source>
</evidence>
<feature type="region of interest" description="Disordered" evidence="1">
    <location>
        <begin position="1"/>
        <end position="24"/>
    </location>
</feature>
<dbReference type="InterPro" id="IPR012338">
    <property type="entry name" value="Beta-lactam/transpept-like"/>
</dbReference>
<dbReference type="Proteomes" id="UP000092484">
    <property type="component" value="Unassembled WGS sequence"/>
</dbReference>
<dbReference type="Pfam" id="PF00144">
    <property type="entry name" value="Beta-lactamase"/>
    <property type="match status" value="1"/>
</dbReference>
<dbReference type="SUPFAM" id="SSF56601">
    <property type="entry name" value="beta-lactamase/transpeptidase-like"/>
    <property type="match status" value="1"/>
</dbReference>
<evidence type="ECO:0000313" key="4">
    <source>
        <dbReference type="Proteomes" id="UP000092484"/>
    </source>
</evidence>
<sequence>MIDPRAALPHTGDENPPFGDSSPMTTAAVDSAILSRRALFRGSSLLAAGAALSGLPFGRALLAHDVSESWPNVAAMANRYVSERKVANMFLTFGWGTQEDHAHTVGGGTLSLAKPAPVDENSLFRIYSMSKPITGMATMILIDEGKLGLDQPLHDILPAFRDMRVLVDPEGPLEDTVPADRPITIRQLLTHTAGLGYQIISKGPLLAAYNENGLVGGRVSRMPIPGFPPVTPAPGLEAWADRLAGLPLMYQPATKWSYSCSIDLLGRVIEVASGMEFEAFLKQRIFEPCGMNSTWMQVPQSEAYRLTDNYGIVAGNAFPLDPGVNSIYLDPPEVPAGGGGLVSSPKDYDRFLRMLLGYGKIDGVRVMSEEAVRVGTSNLLPASVDTTGSWMEGQGHGAGGRSVDQTFGWGGAAGTLAAVDYGLKLRSTLFTQYMPAEAYPVRDEFLAALEKDIAAMRAKQAA</sequence>
<dbReference type="AlphaFoldDB" id="A0A1A7BLR0"/>
<dbReference type="PANTHER" id="PTHR43283">
    <property type="entry name" value="BETA-LACTAMASE-RELATED"/>
    <property type="match status" value="1"/>
</dbReference>
<dbReference type="STRING" id="1300349.I603_0231"/>
<comment type="caution">
    <text evidence="3">The sequence shown here is derived from an EMBL/GenBank/DDBJ whole genome shotgun (WGS) entry which is preliminary data.</text>
</comment>
<dbReference type="PANTHER" id="PTHR43283:SF3">
    <property type="entry name" value="BETA-LACTAMASE FAMILY PROTEIN (AFU_ORTHOLOGUE AFUA_5G07500)"/>
    <property type="match status" value="1"/>
</dbReference>
<dbReference type="PATRIC" id="fig|1300349.4.peg.229"/>
<dbReference type="InterPro" id="IPR001466">
    <property type="entry name" value="Beta-lactam-related"/>
</dbReference>
<name>A0A1A7BLR0_9SPHN</name>